<gene>
    <name evidence="1" type="ORF">Patl1_02003</name>
</gene>
<accession>A0ACC1CAT0</accession>
<evidence type="ECO:0000313" key="2">
    <source>
        <dbReference type="Proteomes" id="UP001164250"/>
    </source>
</evidence>
<comment type="caution">
    <text evidence="1">The sequence shown here is derived from an EMBL/GenBank/DDBJ whole genome shotgun (WGS) entry which is preliminary data.</text>
</comment>
<organism evidence="1 2">
    <name type="scientific">Pistacia atlantica</name>
    <dbReference type="NCBI Taxonomy" id="434234"/>
    <lineage>
        <taxon>Eukaryota</taxon>
        <taxon>Viridiplantae</taxon>
        <taxon>Streptophyta</taxon>
        <taxon>Embryophyta</taxon>
        <taxon>Tracheophyta</taxon>
        <taxon>Spermatophyta</taxon>
        <taxon>Magnoliopsida</taxon>
        <taxon>eudicotyledons</taxon>
        <taxon>Gunneridae</taxon>
        <taxon>Pentapetalae</taxon>
        <taxon>rosids</taxon>
        <taxon>malvids</taxon>
        <taxon>Sapindales</taxon>
        <taxon>Anacardiaceae</taxon>
        <taxon>Pistacia</taxon>
    </lineage>
</organism>
<evidence type="ECO:0000313" key="1">
    <source>
        <dbReference type="EMBL" id="KAJ0112619.1"/>
    </source>
</evidence>
<dbReference type="EMBL" id="CM047897">
    <property type="protein sequence ID" value="KAJ0112619.1"/>
    <property type="molecule type" value="Genomic_DNA"/>
</dbReference>
<dbReference type="Proteomes" id="UP001164250">
    <property type="component" value="Chromosome 1"/>
</dbReference>
<sequence>MFVSCSRTEDVALIEYAWLSCCLISMFSLETGRVKPETFRFSYYTFPNALELFLVKNCLFSFWKDWLSSWTTCQRKVLSPGTTADILVGQIDHSFEGMDGGIGSQCHDIWNSLQAMNGSCCWDLPEPFLWHSLMPLLKLQKTVINERKAYIGSSEKRGEEKSSSSTFIRDIEGKLRP</sequence>
<keyword evidence="2" id="KW-1185">Reference proteome</keyword>
<protein>
    <submittedName>
        <fullName evidence="1">Uncharacterized protein</fullName>
    </submittedName>
</protein>
<reference evidence="2" key="1">
    <citation type="journal article" date="2023" name="G3 (Bethesda)">
        <title>Genome assembly and association tests identify interacting loci associated with vigor, precocity, and sex in interspecific pistachio rootstocks.</title>
        <authorList>
            <person name="Palmer W."/>
            <person name="Jacygrad E."/>
            <person name="Sagayaradj S."/>
            <person name="Cavanaugh K."/>
            <person name="Han R."/>
            <person name="Bertier L."/>
            <person name="Beede B."/>
            <person name="Kafkas S."/>
            <person name="Golino D."/>
            <person name="Preece J."/>
            <person name="Michelmore R."/>
        </authorList>
    </citation>
    <scope>NUCLEOTIDE SEQUENCE [LARGE SCALE GENOMIC DNA]</scope>
</reference>
<name>A0ACC1CAT0_9ROSI</name>
<proteinExistence type="predicted"/>